<dbReference type="InterPro" id="IPR009081">
    <property type="entry name" value="PP-bd_ACP"/>
</dbReference>
<dbReference type="Gene3D" id="1.10.1200.10">
    <property type="entry name" value="ACP-like"/>
    <property type="match status" value="1"/>
</dbReference>
<dbReference type="InterPro" id="IPR036736">
    <property type="entry name" value="ACP-like_sf"/>
</dbReference>
<accession>A0ABU3ZQM9</accession>
<evidence type="ECO:0000313" key="4">
    <source>
        <dbReference type="EMBL" id="MDV5172362.1"/>
    </source>
</evidence>
<feature type="domain" description="Carrier" evidence="3">
    <location>
        <begin position="3"/>
        <end position="82"/>
    </location>
</feature>
<keyword evidence="2" id="KW-0597">Phosphoprotein</keyword>
<dbReference type="Proteomes" id="UP001186452">
    <property type="component" value="Unassembled WGS sequence"/>
</dbReference>
<dbReference type="EMBL" id="JAWJZI010000028">
    <property type="protein sequence ID" value="MDV5172362.1"/>
    <property type="molecule type" value="Genomic_DNA"/>
</dbReference>
<organism evidence="4 5">
    <name type="scientific">Photobacterium rosenbergii</name>
    <dbReference type="NCBI Taxonomy" id="294936"/>
    <lineage>
        <taxon>Bacteria</taxon>
        <taxon>Pseudomonadati</taxon>
        <taxon>Pseudomonadota</taxon>
        <taxon>Gammaproteobacteria</taxon>
        <taxon>Vibrionales</taxon>
        <taxon>Vibrionaceae</taxon>
        <taxon>Photobacterium</taxon>
    </lineage>
</organism>
<proteinExistence type="predicted"/>
<dbReference type="PROSITE" id="PS50075">
    <property type="entry name" value="CARRIER"/>
    <property type="match status" value="1"/>
</dbReference>
<dbReference type="PROSITE" id="PS00012">
    <property type="entry name" value="PHOSPHOPANTETHEINE"/>
    <property type="match status" value="1"/>
</dbReference>
<evidence type="ECO:0000256" key="2">
    <source>
        <dbReference type="ARBA" id="ARBA00022553"/>
    </source>
</evidence>
<protein>
    <submittedName>
        <fullName evidence="4">Acyl carrier protein</fullName>
    </submittedName>
</protein>
<keyword evidence="1" id="KW-0596">Phosphopantetheine</keyword>
<sequence>MDTLFKEKVIEVIAEVLELELDEVGFNDALVDDLGADSLDIVDLSFSLGKAFQVQMPQKSVIAYATELSGEDGLFVMNERLTEHGAQLLQQSPFKYSAEHVFEGASLTDVYVSTTVSNWASVSFAIKESGLAGEVVIQQYVSSFCEKLKDTV</sequence>
<comment type="caution">
    <text evidence="4">The sequence shown here is derived from an EMBL/GenBank/DDBJ whole genome shotgun (WGS) entry which is preliminary data.</text>
</comment>
<dbReference type="Pfam" id="PF00550">
    <property type="entry name" value="PP-binding"/>
    <property type="match status" value="1"/>
</dbReference>
<evidence type="ECO:0000256" key="1">
    <source>
        <dbReference type="ARBA" id="ARBA00022450"/>
    </source>
</evidence>
<dbReference type="SUPFAM" id="SSF47336">
    <property type="entry name" value="ACP-like"/>
    <property type="match status" value="1"/>
</dbReference>
<evidence type="ECO:0000259" key="3">
    <source>
        <dbReference type="PROSITE" id="PS50075"/>
    </source>
</evidence>
<dbReference type="InterPro" id="IPR006162">
    <property type="entry name" value="Ppantetheine_attach_site"/>
</dbReference>
<name>A0ABU3ZQM9_9GAMM</name>
<gene>
    <name evidence="4" type="ORF">R2X38_25500</name>
</gene>
<keyword evidence="5" id="KW-1185">Reference proteome</keyword>
<evidence type="ECO:0000313" key="5">
    <source>
        <dbReference type="Proteomes" id="UP001186452"/>
    </source>
</evidence>
<dbReference type="RefSeq" id="WP_317525158.1">
    <property type="nucleotide sequence ID" value="NZ_JAWJZI010000028.1"/>
</dbReference>
<reference evidence="4 5" key="1">
    <citation type="submission" date="2023-10" db="EMBL/GenBank/DDBJ databases">
        <title>Marine bacteria isolated from horseshoe crab.</title>
        <authorList>
            <person name="Cheng T.H."/>
        </authorList>
    </citation>
    <scope>NUCLEOTIDE SEQUENCE [LARGE SCALE GENOMIC DNA]</scope>
    <source>
        <strain evidence="4 5">HSC6</strain>
    </source>
</reference>